<dbReference type="Gene3D" id="1.25.40.20">
    <property type="entry name" value="Ankyrin repeat-containing domain"/>
    <property type="match status" value="1"/>
</dbReference>
<comment type="caution">
    <text evidence="3">The sequence shown here is derived from an EMBL/GenBank/DDBJ whole genome shotgun (WGS) entry which is preliminary data.</text>
</comment>
<dbReference type="InterPro" id="IPR011989">
    <property type="entry name" value="ARM-like"/>
</dbReference>
<dbReference type="PROSITE" id="PS50176">
    <property type="entry name" value="ARM_REPEAT"/>
    <property type="match status" value="2"/>
</dbReference>
<name>A0AAV2I3J9_LYMST</name>
<evidence type="ECO:0008006" key="5">
    <source>
        <dbReference type="Google" id="ProtNLM"/>
    </source>
</evidence>
<accession>A0AAV2I3J9</accession>
<evidence type="ECO:0000256" key="1">
    <source>
        <dbReference type="PROSITE-ProRule" id="PRU00023"/>
    </source>
</evidence>
<dbReference type="Proteomes" id="UP001497497">
    <property type="component" value="Unassembled WGS sequence"/>
</dbReference>
<dbReference type="EMBL" id="CAXITT010000396">
    <property type="protein sequence ID" value="CAL1540714.1"/>
    <property type="molecule type" value="Genomic_DNA"/>
</dbReference>
<evidence type="ECO:0000256" key="2">
    <source>
        <dbReference type="PROSITE-ProRule" id="PRU00259"/>
    </source>
</evidence>
<dbReference type="InterPro" id="IPR016024">
    <property type="entry name" value="ARM-type_fold"/>
</dbReference>
<protein>
    <recommendedName>
        <fullName evidence="5">Ankyrin and armadillo repeat-containing protein</fullName>
    </recommendedName>
</protein>
<dbReference type="InterPro" id="IPR002110">
    <property type="entry name" value="Ankyrin_rpt"/>
</dbReference>
<dbReference type="AlphaFoldDB" id="A0AAV2I3J9"/>
<dbReference type="InterPro" id="IPR043379">
    <property type="entry name" value="ANKAR"/>
</dbReference>
<dbReference type="PANTHER" id="PTHR46464:SF2">
    <property type="entry name" value="ANKYRIN AND ARMADILLO REPEAT-CONTAINING PROTEIN"/>
    <property type="match status" value="1"/>
</dbReference>
<feature type="repeat" description="ARM" evidence="2">
    <location>
        <begin position="197"/>
        <end position="239"/>
    </location>
</feature>
<dbReference type="SUPFAM" id="SSF48371">
    <property type="entry name" value="ARM repeat"/>
    <property type="match status" value="3"/>
</dbReference>
<dbReference type="SUPFAM" id="SSF48403">
    <property type="entry name" value="Ankyrin repeat"/>
    <property type="match status" value="1"/>
</dbReference>
<dbReference type="InterPro" id="IPR000225">
    <property type="entry name" value="Armadillo"/>
</dbReference>
<gene>
    <name evidence="3" type="ORF">GSLYS_00014363001</name>
</gene>
<feature type="repeat" description="ANK" evidence="1">
    <location>
        <begin position="43"/>
        <end position="75"/>
    </location>
</feature>
<sequence length="805" mass="87901">MNDPDENGWAQVHHCAFRGYLKSLERCVEGDPSTLELETSDSLRQTPFLLAVSSGIQDTVAALIAMGAKVNVINTQNLGAVEICALKGYISILRYLESLSLADLPVWKNLLKMLLSDTEEEVVSAGQCLFTLTERTDDLGMSVISPSWQTFYDNGGVPAVVKLVKNTIEDDAKIPAVKALLNVLEKQEVQDQLVSSGGIPAFIHLLRSASPQAVQISSEVIRDLAKQADISELLVHNQVLPNLLKVLHSINDPDVLVPAVQAIGNVANCSSKLRNTVGSVQGFIAAMVSLFEQKNAGLLLALINAVANIAEGDESNQSTLVMEGIAQQIVNVMKTHLRSREIQVSAVEAVHRIAEGNELCQQSLKSQGVVELLMQMLKKTRIEALLEKTATALWSLAGENIDEKRKMAKWIDVPMLIEFLNSASESINFIGSEGLGVLAQGPINQQSKIGKANGIPSLVRLMKSQHEFIVLSVIRTIRHLCVGVACVPHRENQISISQAQGIKFLVALMVHSSNEMVQVEAAYTLGSVSMGNKAILGEIFRNSDFSYVRILRMLYSSQPLVRLLAGSALVAFAFNNMGQQREIAQQGGVRFNCFVPFLQSDNEYYRCVSAFQVVILARIIPDEEQAKSSAVGIKLLIDLLQDSQNDTILALAADHVASLGHTRAGVPAAIVAINGVDFLCDLLLSKTIQVSGNAAIALGYLTHNPMGERKILHRCRLDPYMMRVIKNYNKEFMLSATFLEGWQHYRSVGLPSIQNGRLSLVRASKAEDFRPLTIISIDDSGSNFQVSSINLYEDNNQKVTSGAHS</sequence>
<dbReference type="Gene3D" id="1.25.10.10">
    <property type="entry name" value="Leucine-rich Repeat Variant"/>
    <property type="match status" value="4"/>
</dbReference>
<dbReference type="SMART" id="SM00185">
    <property type="entry name" value="ARM"/>
    <property type="match status" value="8"/>
</dbReference>
<dbReference type="PROSITE" id="PS50088">
    <property type="entry name" value="ANK_REPEAT"/>
    <property type="match status" value="1"/>
</dbReference>
<keyword evidence="1" id="KW-0040">ANK repeat</keyword>
<dbReference type="PANTHER" id="PTHR46464">
    <property type="entry name" value="ANK_REP_REGION DOMAIN-CONTAINING PROTEIN"/>
    <property type="match status" value="1"/>
</dbReference>
<reference evidence="3 4" key="1">
    <citation type="submission" date="2024-04" db="EMBL/GenBank/DDBJ databases">
        <authorList>
            <consortium name="Genoscope - CEA"/>
            <person name="William W."/>
        </authorList>
    </citation>
    <scope>NUCLEOTIDE SEQUENCE [LARGE SCALE GENOMIC DNA]</scope>
</reference>
<feature type="repeat" description="ARM" evidence="2">
    <location>
        <begin position="155"/>
        <end position="198"/>
    </location>
</feature>
<organism evidence="3 4">
    <name type="scientific">Lymnaea stagnalis</name>
    <name type="common">Great pond snail</name>
    <name type="synonym">Helix stagnalis</name>
    <dbReference type="NCBI Taxonomy" id="6523"/>
    <lineage>
        <taxon>Eukaryota</taxon>
        <taxon>Metazoa</taxon>
        <taxon>Spiralia</taxon>
        <taxon>Lophotrochozoa</taxon>
        <taxon>Mollusca</taxon>
        <taxon>Gastropoda</taxon>
        <taxon>Heterobranchia</taxon>
        <taxon>Euthyneura</taxon>
        <taxon>Panpulmonata</taxon>
        <taxon>Hygrophila</taxon>
        <taxon>Lymnaeoidea</taxon>
        <taxon>Lymnaeidae</taxon>
        <taxon>Lymnaea</taxon>
    </lineage>
</organism>
<evidence type="ECO:0000313" key="3">
    <source>
        <dbReference type="EMBL" id="CAL1540714.1"/>
    </source>
</evidence>
<keyword evidence="4" id="KW-1185">Reference proteome</keyword>
<evidence type="ECO:0000313" key="4">
    <source>
        <dbReference type="Proteomes" id="UP001497497"/>
    </source>
</evidence>
<dbReference type="InterPro" id="IPR036770">
    <property type="entry name" value="Ankyrin_rpt-contain_sf"/>
</dbReference>
<proteinExistence type="predicted"/>